<keyword evidence="2" id="KW-0472">Membrane</keyword>
<comment type="caution">
    <text evidence="4">The sequence shown here is derived from an EMBL/GenBank/DDBJ whole genome shotgun (WGS) entry which is preliminary data.</text>
</comment>
<accession>A0ABV5W6Q6</accession>
<evidence type="ECO:0000256" key="2">
    <source>
        <dbReference type="SAM" id="Phobius"/>
    </source>
</evidence>
<dbReference type="EMBL" id="JBHMAG010000019">
    <property type="protein sequence ID" value="MFB9755871.1"/>
    <property type="molecule type" value="Genomic_DNA"/>
</dbReference>
<name>A0ABV5W6Q6_9BACL</name>
<gene>
    <name evidence="4" type="ORF">ACFFNY_30180</name>
</gene>
<feature type="signal peptide" evidence="3">
    <location>
        <begin position="1"/>
        <end position="27"/>
    </location>
</feature>
<keyword evidence="2" id="KW-0812">Transmembrane</keyword>
<evidence type="ECO:0000313" key="5">
    <source>
        <dbReference type="Proteomes" id="UP001589619"/>
    </source>
</evidence>
<feature type="coiled-coil region" evidence="1">
    <location>
        <begin position="117"/>
        <end position="168"/>
    </location>
</feature>
<evidence type="ECO:0000256" key="3">
    <source>
        <dbReference type="SAM" id="SignalP"/>
    </source>
</evidence>
<sequence>MNKTLKLKILAFCILFNILHAGLYANAATEPNYVTNDQLQSSLEKVKMDMATKEELQAMVQQQGHTLTKEEITQQLIDTQKSRIAMLEGNINALLSLLAVIVAVLTLFGGIFVWVSRRAFSSKLEEVEKRLDEMKQLKNEAITKMETVRELSSNLNVAIREAQDLQISLNKSKTAFDEETERIDQLGKYVNFLELKASRSEIIRTFENDVNQSIRLISDLEYWLEGTLPNYGYALVKVTEVFGENVTKEGSDETIQEKLSYNTKSLKEIEDSFWKQAARRLEWEDYADKDTDEFIDPLNDSFEEWKSTYKDIKKVHGIIGAQISMNPHQFKPKT</sequence>
<evidence type="ECO:0000313" key="4">
    <source>
        <dbReference type="EMBL" id="MFB9755871.1"/>
    </source>
</evidence>
<proteinExistence type="predicted"/>
<keyword evidence="2" id="KW-1133">Transmembrane helix</keyword>
<evidence type="ECO:0000256" key="1">
    <source>
        <dbReference type="SAM" id="Coils"/>
    </source>
</evidence>
<feature type="chain" id="PRO_5046555220" evidence="3">
    <location>
        <begin position="28"/>
        <end position="334"/>
    </location>
</feature>
<dbReference type="RefSeq" id="WP_344915567.1">
    <property type="nucleotide sequence ID" value="NZ_BAAAYO010000015.1"/>
</dbReference>
<reference evidence="4 5" key="1">
    <citation type="submission" date="2024-09" db="EMBL/GenBank/DDBJ databases">
        <authorList>
            <person name="Sun Q."/>
            <person name="Mori K."/>
        </authorList>
    </citation>
    <scope>NUCLEOTIDE SEQUENCE [LARGE SCALE GENOMIC DNA]</scope>
    <source>
        <strain evidence="4 5">JCM 12520</strain>
    </source>
</reference>
<keyword evidence="1" id="KW-0175">Coiled coil</keyword>
<dbReference type="Proteomes" id="UP001589619">
    <property type="component" value="Unassembled WGS sequence"/>
</dbReference>
<feature type="transmembrane region" description="Helical" evidence="2">
    <location>
        <begin position="93"/>
        <end position="115"/>
    </location>
</feature>
<keyword evidence="5" id="KW-1185">Reference proteome</keyword>
<keyword evidence="3" id="KW-0732">Signal</keyword>
<protein>
    <submittedName>
        <fullName evidence="4">Uncharacterized protein</fullName>
    </submittedName>
</protein>
<organism evidence="4 5">
    <name type="scientific">Paenibacillus hodogayensis</name>
    <dbReference type="NCBI Taxonomy" id="279208"/>
    <lineage>
        <taxon>Bacteria</taxon>
        <taxon>Bacillati</taxon>
        <taxon>Bacillota</taxon>
        <taxon>Bacilli</taxon>
        <taxon>Bacillales</taxon>
        <taxon>Paenibacillaceae</taxon>
        <taxon>Paenibacillus</taxon>
    </lineage>
</organism>